<evidence type="ECO:0000256" key="3">
    <source>
        <dbReference type="ARBA" id="ARBA00022741"/>
    </source>
</evidence>
<dbReference type="PANTHER" id="PTHR43107:SF15">
    <property type="entry name" value="FATTY ACID TRANSPORT PROTEIN 3, ISOFORM A"/>
    <property type="match status" value="1"/>
</dbReference>
<dbReference type="InterPro" id="IPR042099">
    <property type="entry name" value="ANL_N_sf"/>
</dbReference>
<evidence type="ECO:0000259" key="7">
    <source>
        <dbReference type="Pfam" id="PF13193"/>
    </source>
</evidence>
<comment type="similarity">
    <text evidence="1">Belongs to the ATP-dependent AMP-binding enzyme family.</text>
</comment>
<evidence type="ECO:0000256" key="2">
    <source>
        <dbReference type="ARBA" id="ARBA00022598"/>
    </source>
</evidence>
<dbReference type="FunFam" id="3.30.300.30:FF:000002">
    <property type="entry name" value="Long-chain fatty acid transport protein 1"/>
    <property type="match status" value="1"/>
</dbReference>
<organism evidence="8 9">
    <name type="scientific">Friedmanniomyces endolithicus</name>
    <dbReference type="NCBI Taxonomy" id="329885"/>
    <lineage>
        <taxon>Eukaryota</taxon>
        <taxon>Fungi</taxon>
        <taxon>Dikarya</taxon>
        <taxon>Ascomycota</taxon>
        <taxon>Pezizomycotina</taxon>
        <taxon>Dothideomycetes</taxon>
        <taxon>Dothideomycetidae</taxon>
        <taxon>Mycosphaerellales</taxon>
        <taxon>Teratosphaeriaceae</taxon>
        <taxon>Friedmanniomyces</taxon>
    </lineage>
</organism>
<dbReference type="GO" id="GO:0016491">
    <property type="term" value="F:oxidoreductase activity"/>
    <property type="evidence" value="ECO:0007669"/>
    <property type="project" value="InterPro"/>
</dbReference>
<dbReference type="GO" id="GO:0044539">
    <property type="term" value="P:long-chain fatty acid import into cell"/>
    <property type="evidence" value="ECO:0007669"/>
    <property type="project" value="TreeGrafter"/>
</dbReference>
<dbReference type="EMBL" id="NAJP01000015">
    <property type="protein sequence ID" value="TKA44423.1"/>
    <property type="molecule type" value="Genomic_DNA"/>
</dbReference>
<dbReference type="InterPro" id="IPR045851">
    <property type="entry name" value="AMP-bd_C_sf"/>
</dbReference>
<evidence type="ECO:0000313" key="8">
    <source>
        <dbReference type="EMBL" id="TKA44423.1"/>
    </source>
</evidence>
<dbReference type="PROSITE" id="PS00455">
    <property type="entry name" value="AMP_BINDING"/>
    <property type="match status" value="1"/>
</dbReference>
<dbReference type="GO" id="GO:0005811">
    <property type="term" value="C:lipid droplet"/>
    <property type="evidence" value="ECO:0007669"/>
    <property type="project" value="TreeGrafter"/>
</dbReference>
<dbReference type="Pfam" id="PF01323">
    <property type="entry name" value="DSBA"/>
    <property type="match status" value="1"/>
</dbReference>
<evidence type="ECO:0008006" key="10">
    <source>
        <dbReference type="Google" id="ProtNLM"/>
    </source>
</evidence>
<dbReference type="Gene3D" id="3.40.30.10">
    <property type="entry name" value="Glutaredoxin"/>
    <property type="match status" value="1"/>
</dbReference>
<accession>A0A4U0V787</accession>
<gene>
    <name evidence="8" type="ORF">B0A54_05167</name>
</gene>
<dbReference type="InterPro" id="IPR036249">
    <property type="entry name" value="Thioredoxin-like_sf"/>
</dbReference>
<keyword evidence="3" id="KW-0547">Nucleotide-binding</keyword>
<evidence type="ECO:0000259" key="5">
    <source>
        <dbReference type="Pfam" id="PF00501"/>
    </source>
</evidence>
<dbReference type="GO" id="GO:0004467">
    <property type="term" value="F:long-chain fatty acid-CoA ligase activity"/>
    <property type="evidence" value="ECO:0007669"/>
    <property type="project" value="TreeGrafter"/>
</dbReference>
<feature type="domain" description="DSBA-like thioredoxin" evidence="6">
    <location>
        <begin position="10"/>
        <end position="100"/>
    </location>
</feature>
<comment type="caution">
    <text evidence="8">The sequence shown here is derived from an EMBL/GenBank/DDBJ whole genome shotgun (WGS) entry which is preliminary data.</text>
</comment>
<dbReference type="GO" id="GO:0005324">
    <property type="term" value="F:long-chain fatty acid transmembrane transporter activity"/>
    <property type="evidence" value="ECO:0007669"/>
    <property type="project" value="TreeGrafter"/>
</dbReference>
<dbReference type="InterPro" id="IPR001853">
    <property type="entry name" value="DSBA-like_thioredoxin_dom"/>
</dbReference>
<dbReference type="Proteomes" id="UP000310066">
    <property type="component" value="Unassembled WGS sequence"/>
</dbReference>
<dbReference type="InterPro" id="IPR020845">
    <property type="entry name" value="AMP-binding_CS"/>
</dbReference>
<dbReference type="STRING" id="329885.A0A4U0V787"/>
<dbReference type="GO" id="GO:0009898">
    <property type="term" value="C:cytoplasmic side of plasma membrane"/>
    <property type="evidence" value="ECO:0007669"/>
    <property type="project" value="TreeGrafter"/>
</dbReference>
<proteinExistence type="inferred from homology"/>
<dbReference type="Pfam" id="PF13193">
    <property type="entry name" value="AMP-binding_C"/>
    <property type="match status" value="1"/>
</dbReference>
<reference evidence="8 9" key="1">
    <citation type="submission" date="2017-03" db="EMBL/GenBank/DDBJ databases">
        <title>Genomes of endolithic fungi from Antarctica.</title>
        <authorList>
            <person name="Coleine C."/>
            <person name="Masonjones S."/>
            <person name="Stajich J.E."/>
        </authorList>
    </citation>
    <scope>NUCLEOTIDE SEQUENCE [LARGE SCALE GENOMIC DNA]</scope>
    <source>
        <strain evidence="8 9">CCFEE 5311</strain>
    </source>
</reference>
<dbReference type="OrthoDB" id="10253869at2759"/>
<dbReference type="PANTHER" id="PTHR43107">
    <property type="entry name" value="LONG-CHAIN FATTY ACID TRANSPORT PROTEIN"/>
    <property type="match status" value="1"/>
</dbReference>
<dbReference type="InterPro" id="IPR000873">
    <property type="entry name" value="AMP-dep_synth/lig_dom"/>
</dbReference>
<evidence type="ECO:0000259" key="6">
    <source>
        <dbReference type="Pfam" id="PF01323"/>
    </source>
</evidence>
<keyword evidence="2" id="KW-0436">Ligase</keyword>
<name>A0A4U0V787_9PEZI</name>
<sequence length="698" mass="77433">MRALCAVTSVHPERLSDCFGAMYQAFWVDRKSISKPEVWTAALIEVLGESEAKKIVEMSSGAEAKKILKENTDLALAEGAFGLPWFVATNAEVIAVAGAAAAAAYLDARLHLRHDLAGGILSDPVVKAQAYIAQRQALKRVLIYHLLEDNVLSSHAGNLFLEYEGRSWTYRQFYDSVQRVGNWLMNDLGVRQGEMVALNGPNSAEFLMIFFGLEAVGAHLAEARYMIADCDIQHLVEPCDDDLAKAAVKTVYYDEVLLAALKDTTPLPAARSASVLFSDVHALIYTSGTTGLPKGVMITAGRWINTARGTAELLRLRPEDKFYTCLPLYHGAGQGLCMLPVIYAGASVRVGRKFSHKTFWPEVCESRANRLQYVGELCRYLVNAPPHPLERKHNVQEAWGNGMRPDVWNTFRQRFNIPVVHELYAATDGMGSMYNRNRGDFSSGAIAVRGYLWHLKKGAIEVRAKIDPDTEDIVRDNDGFVIRADAGEPGEVLHCIDPAMAEAAFKGYYGNPGASQKRWLRGVFKPDDLFFRSGDVMRVDSDGRVYFVDRLGDTFRWKSENVSTNEVADILGQYDQIAECNVYGVFIPNADGRCGCATIVPISSTSLEALDFARLYTHVASRLPRYAVPLFLRVAPELSYTGTFKIQKGQAKREGVDLDLIEQAGSKDSLYWLPPGGSAYEPFRREDWRALKAGDIKL</sequence>
<dbReference type="Gene3D" id="3.30.300.30">
    <property type="match status" value="1"/>
</dbReference>
<dbReference type="InterPro" id="IPR025110">
    <property type="entry name" value="AMP-bd_C"/>
</dbReference>
<feature type="domain" description="AMP-binding enzyme C-terminal" evidence="7">
    <location>
        <begin position="566"/>
        <end position="645"/>
    </location>
</feature>
<dbReference type="GO" id="GO:0005777">
    <property type="term" value="C:peroxisome"/>
    <property type="evidence" value="ECO:0007669"/>
    <property type="project" value="TreeGrafter"/>
</dbReference>
<dbReference type="SUPFAM" id="SSF52833">
    <property type="entry name" value="Thioredoxin-like"/>
    <property type="match status" value="1"/>
</dbReference>
<feature type="domain" description="AMP-dependent synthetase/ligase" evidence="5">
    <location>
        <begin position="156"/>
        <end position="439"/>
    </location>
</feature>
<dbReference type="GO" id="GO:0005524">
    <property type="term" value="F:ATP binding"/>
    <property type="evidence" value="ECO:0007669"/>
    <property type="project" value="UniProtKB-KW"/>
</dbReference>
<protein>
    <recommendedName>
        <fullName evidence="10">AMP-dependent synthetase/ligase domain-containing protein</fullName>
    </recommendedName>
</protein>
<evidence type="ECO:0000256" key="4">
    <source>
        <dbReference type="ARBA" id="ARBA00022840"/>
    </source>
</evidence>
<keyword evidence="4" id="KW-0067">ATP-binding</keyword>
<evidence type="ECO:0000256" key="1">
    <source>
        <dbReference type="ARBA" id="ARBA00006432"/>
    </source>
</evidence>
<dbReference type="Pfam" id="PF00501">
    <property type="entry name" value="AMP-binding"/>
    <property type="match status" value="1"/>
</dbReference>
<dbReference type="AlphaFoldDB" id="A0A4U0V787"/>
<dbReference type="SUPFAM" id="SSF56801">
    <property type="entry name" value="Acetyl-CoA synthetase-like"/>
    <property type="match status" value="1"/>
</dbReference>
<evidence type="ECO:0000313" key="9">
    <source>
        <dbReference type="Proteomes" id="UP000310066"/>
    </source>
</evidence>
<dbReference type="Gene3D" id="3.40.50.12780">
    <property type="entry name" value="N-terminal domain of ligase-like"/>
    <property type="match status" value="1"/>
</dbReference>